<keyword evidence="3" id="KW-1185">Reference proteome</keyword>
<comment type="caution">
    <text evidence="2">The sequence shown here is derived from an EMBL/GenBank/DDBJ whole genome shotgun (WGS) entry which is preliminary data.</text>
</comment>
<sequence>MSSDPGLVATVTAAVAGADGDHRRLLQSIVEVARAIFAAQASSIFMFVPERGELLFEAVAGAGQESLVGRAFPADRGIAGWVLASGEPMIIDDLSGSPAFAHDLAESTGYVPGVIMAVPLVHDEHVGGVLEVLDPAPQARSAISELDLLSLFAVQAALALRIAQRGRSAGAALESHGADYGELISVVRAFEDLGAERRSAGLRLIGSLRDLIA</sequence>
<dbReference type="Gene3D" id="3.30.450.40">
    <property type="match status" value="1"/>
</dbReference>
<gene>
    <name evidence="2" type="ORF">Pta02_33960</name>
</gene>
<dbReference type="Pfam" id="PF01590">
    <property type="entry name" value="GAF"/>
    <property type="match status" value="1"/>
</dbReference>
<dbReference type="SMART" id="SM00065">
    <property type="entry name" value="GAF"/>
    <property type="match status" value="1"/>
</dbReference>
<dbReference type="InterPro" id="IPR029016">
    <property type="entry name" value="GAF-like_dom_sf"/>
</dbReference>
<evidence type="ECO:0000259" key="1">
    <source>
        <dbReference type="SMART" id="SM00065"/>
    </source>
</evidence>
<reference evidence="2" key="1">
    <citation type="submission" date="2021-01" db="EMBL/GenBank/DDBJ databases">
        <title>Whole genome shotgun sequence of Planobispora takensis NBRC 109077.</title>
        <authorList>
            <person name="Komaki H."/>
            <person name="Tamura T."/>
        </authorList>
    </citation>
    <scope>NUCLEOTIDE SEQUENCE</scope>
    <source>
        <strain evidence="2">NBRC 109077</strain>
    </source>
</reference>
<evidence type="ECO:0000313" key="3">
    <source>
        <dbReference type="Proteomes" id="UP000634476"/>
    </source>
</evidence>
<dbReference type="EMBL" id="BOOK01000023">
    <property type="protein sequence ID" value="GII01388.1"/>
    <property type="molecule type" value="Genomic_DNA"/>
</dbReference>
<feature type="domain" description="GAF" evidence="1">
    <location>
        <begin position="21"/>
        <end position="170"/>
    </location>
</feature>
<dbReference type="RefSeq" id="WP_203875767.1">
    <property type="nucleotide sequence ID" value="NZ_BOOK01000023.1"/>
</dbReference>
<dbReference type="Proteomes" id="UP000634476">
    <property type="component" value="Unassembled WGS sequence"/>
</dbReference>
<accession>A0A8J3WUD1</accession>
<evidence type="ECO:0000313" key="2">
    <source>
        <dbReference type="EMBL" id="GII01388.1"/>
    </source>
</evidence>
<dbReference type="SUPFAM" id="SSF55781">
    <property type="entry name" value="GAF domain-like"/>
    <property type="match status" value="1"/>
</dbReference>
<name>A0A8J3WUD1_9ACTN</name>
<protein>
    <recommendedName>
        <fullName evidence="1">GAF domain-containing protein</fullName>
    </recommendedName>
</protein>
<organism evidence="2 3">
    <name type="scientific">Planobispora takensis</name>
    <dbReference type="NCBI Taxonomy" id="1367882"/>
    <lineage>
        <taxon>Bacteria</taxon>
        <taxon>Bacillati</taxon>
        <taxon>Actinomycetota</taxon>
        <taxon>Actinomycetes</taxon>
        <taxon>Streptosporangiales</taxon>
        <taxon>Streptosporangiaceae</taxon>
        <taxon>Planobispora</taxon>
    </lineage>
</organism>
<proteinExistence type="predicted"/>
<dbReference type="InterPro" id="IPR003018">
    <property type="entry name" value="GAF"/>
</dbReference>
<dbReference type="AlphaFoldDB" id="A0A8J3WUD1"/>